<feature type="compositionally biased region" description="Polar residues" evidence="1">
    <location>
        <begin position="98"/>
        <end position="133"/>
    </location>
</feature>
<keyword evidence="3" id="KW-1185">Reference proteome</keyword>
<organism evidence="2 3">
    <name type="scientific">Cyclotella cryptica</name>
    <dbReference type="NCBI Taxonomy" id="29204"/>
    <lineage>
        <taxon>Eukaryota</taxon>
        <taxon>Sar</taxon>
        <taxon>Stramenopiles</taxon>
        <taxon>Ochrophyta</taxon>
        <taxon>Bacillariophyta</taxon>
        <taxon>Coscinodiscophyceae</taxon>
        <taxon>Thalassiosirophycidae</taxon>
        <taxon>Stephanodiscales</taxon>
        <taxon>Stephanodiscaceae</taxon>
        <taxon>Cyclotella</taxon>
    </lineage>
</organism>
<feature type="compositionally biased region" description="Basic residues" evidence="1">
    <location>
        <begin position="316"/>
        <end position="328"/>
    </location>
</feature>
<feature type="region of interest" description="Disordered" evidence="1">
    <location>
        <begin position="92"/>
        <end position="177"/>
    </location>
</feature>
<feature type="region of interest" description="Disordered" evidence="1">
    <location>
        <begin position="308"/>
        <end position="330"/>
    </location>
</feature>
<protein>
    <recommendedName>
        <fullName evidence="4">Non-specific serine/threonine protein kinase</fullName>
    </recommendedName>
</protein>
<evidence type="ECO:0000313" key="3">
    <source>
        <dbReference type="Proteomes" id="UP001516023"/>
    </source>
</evidence>
<accession>A0ABD3Q8Y9</accession>
<feature type="compositionally biased region" description="Polar residues" evidence="1">
    <location>
        <begin position="157"/>
        <end position="167"/>
    </location>
</feature>
<dbReference type="Proteomes" id="UP001516023">
    <property type="component" value="Unassembled WGS sequence"/>
</dbReference>
<evidence type="ECO:0000256" key="1">
    <source>
        <dbReference type="SAM" id="MobiDB-lite"/>
    </source>
</evidence>
<reference evidence="2 3" key="1">
    <citation type="journal article" date="2020" name="G3 (Bethesda)">
        <title>Improved Reference Genome for Cyclotella cryptica CCMP332, a Model for Cell Wall Morphogenesis, Salinity Adaptation, and Lipid Production in Diatoms (Bacillariophyta).</title>
        <authorList>
            <person name="Roberts W.R."/>
            <person name="Downey K.M."/>
            <person name="Ruck E.C."/>
            <person name="Traller J.C."/>
            <person name="Alverson A.J."/>
        </authorList>
    </citation>
    <scope>NUCLEOTIDE SEQUENCE [LARGE SCALE GENOMIC DNA]</scope>
    <source>
        <strain evidence="2 3">CCMP332</strain>
    </source>
</reference>
<feature type="compositionally biased region" description="Basic and acidic residues" evidence="1">
    <location>
        <begin position="138"/>
        <end position="151"/>
    </location>
</feature>
<evidence type="ECO:0008006" key="4">
    <source>
        <dbReference type="Google" id="ProtNLM"/>
    </source>
</evidence>
<gene>
    <name evidence="2" type="ORF">HJC23_009945</name>
</gene>
<sequence>MNDALVLSPIAMNFNPFRSTPPASKSQAVSDATTANSVDTNNVSDDSWHSNVATNRAMADSKTAAPISAPLSWFSSWTSSTTATSVVSSTIAGGSAATMRSSHETTVQTTMVVASSSSSQNEHNLPRSPSSLNMLRGFDSHESDNETEPHSNHHPHVQTSSHVATNNKSHRDNEGARTGESFTARLKTAIGANVVGVGCIPTNATAPFHNHRNSDVNGNDDLYSIIADVPFFPPQGQSNARSVDQCVSRGVTKTEQHHKPLHREEELVVDFPSWRQTNNNQASSPMVVAGHYKTCVHSSEHTMVHKEQVQQIQHHDSHHHHHHHHHHPPAGIHSLAEQEVHTFPGFALYNMARVSYILKKYTKALDTTTECLAFQKRALMIDGNNHNYNKNNNTSFGNVSTSNSRNESLSGVGFGNVRNIIKGGSVTSGDAFPLTAGDSPILVPTTQHPIVIANATAKMLSHYPTHSCVAQTLLLRARVLAVCGLYGHGSDDENDDNSTFSSGGDYSLVHQAIQHVEMAVAMQRKISTSTNVNLDLTQWELATPMVFLGVLKAEIRNFKDADGAYEEAFLLLRSIRQLHQEEQYAANERGDDTLARKHSKLLKRITREMANVLYLKGRSFQCRRLYCDAFQCYNKGLGLLRSVGVSKNDAGTKKIIRCMKKSSALEKLLSSIGMIRIEYKK</sequence>
<feature type="region of interest" description="Disordered" evidence="1">
    <location>
        <begin position="17"/>
        <end position="48"/>
    </location>
</feature>
<proteinExistence type="predicted"/>
<evidence type="ECO:0000313" key="2">
    <source>
        <dbReference type="EMBL" id="KAL3796645.1"/>
    </source>
</evidence>
<name>A0ABD3Q8Y9_9STRA</name>
<dbReference type="EMBL" id="JABMIG020000061">
    <property type="protein sequence ID" value="KAL3796645.1"/>
    <property type="molecule type" value="Genomic_DNA"/>
</dbReference>
<comment type="caution">
    <text evidence="2">The sequence shown here is derived from an EMBL/GenBank/DDBJ whole genome shotgun (WGS) entry which is preliminary data.</text>
</comment>
<dbReference type="AlphaFoldDB" id="A0ABD3Q8Y9"/>